<dbReference type="GO" id="GO:0061750">
    <property type="term" value="F:acid sphingomyelin phosphodiesterase activity"/>
    <property type="evidence" value="ECO:0007669"/>
    <property type="project" value="TreeGrafter"/>
</dbReference>
<protein>
    <submittedName>
        <fullName evidence="17">Sphingomyelin phosphodiesterase</fullName>
    </submittedName>
</protein>
<evidence type="ECO:0000256" key="7">
    <source>
        <dbReference type="ARBA" id="ARBA00022833"/>
    </source>
</evidence>
<keyword evidence="7 12" id="KW-0862">Zinc</keyword>
<evidence type="ECO:0000256" key="10">
    <source>
        <dbReference type="ARBA" id="ARBA00023295"/>
    </source>
</evidence>
<sequence>MRRPLPVRMSSGSHLGLGTTKLSAVLLLVTLSLLVQSGLTAQDPAMSQQLQQARMELANRIQQEANRPTSPASPASSAQQQQKQQPEQSFFSLKSFFTGQSRPAFSDRKCLMCRFSVSLVNYALKTKRGYDQIDKIANTFCTAAHLESAMVCSQVSKLFNHEITKVLAYGVLTPNQVCGILSNNTCGHFHSPLDDWEIHLDASHHLNQIELARIKADNKKTRETPVGGATATSGNVPYRVVHISDTHIDTKYKPGAPVRCQEPLCCQASSTPLNTTSDSSATTSAAGHWGSYGQCDIPMWTFEATLKFIESIIKDAKDIEYIIWTGDIQPHDVWTQNKKSALQLYDTVFARIFKYLPKVKILPTLGNHEMVPVDSFSPSNLYDIARDDSPVWLYKKLDSFWSRWLPKDTINTITKDGFYATQLRPGLKVVSLNTNFCHSKNFWLFINSTDPGNQLQWLVHELQMSELSDEKVHIIGHIPPGSEDCMKVWSKNYNRILRRFAQTITGQFFGHTHYNEFEMFYDQEDPTTSVSSSNSAPREHTNEVSSSSSASANNNANAKPQQVVTSLAVLNTTSMANNNNSIIAANLSNSLLAAASTSTKSVNLKPIGVGFIGPSVTTFINLNPSFRIYNIDPARGFMPTDFETYFMNLTTANANTTHEPEWTSSGKFTETFGLNDTSPESMHELLTDIASDFKDIDDEMADGSESDGVDANGDEAAAYDSGDASSSSSTTSSSTTSANPADGTTGVETDEEEEDDDELDSDDRLFELYWMYNSYSDTFNRSVYDQIPFEDKRGFLCRLFTGQSHDPLACEEFLPMVTLYKVAKDLI</sequence>
<keyword evidence="4 12" id="KW-0479">Metal-binding</keyword>
<feature type="disulfide bond" evidence="13">
    <location>
        <begin position="437"/>
        <end position="485"/>
    </location>
</feature>
<feature type="disulfide bond" evidence="13">
    <location>
        <begin position="113"/>
        <end position="178"/>
    </location>
</feature>
<name>A0A6G1S708_9ACAR</name>
<dbReference type="PANTHER" id="PTHR10340">
    <property type="entry name" value="SPHINGOMYELIN PHOSPHODIESTERASE"/>
    <property type="match status" value="1"/>
</dbReference>
<dbReference type="GO" id="GO:0046872">
    <property type="term" value="F:metal ion binding"/>
    <property type="evidence" value="ECO:0007669"/>
    <property type="project" value="UniProtKB-KW"/>
</dbReference>
<evidence type="ECO:0000259" key="16">
    <source>
        <dbReference type="PROSITE" id="PS50015"/>
    </source>
</evidence>
<dbReference type="InterPro" id="IPR041805">
    <property type="entry name" value="ASMase/PPN1_MPP"/>
</dbReference>
<dbReference type="EMBL" id="GGYP01001176">
    <property type="protein sequence ID" value="MDE45947.1"/>
    <property type="molecule type" value="Transcribed_RNA"/>
</dbReference>
<keyword evidence="10" id="KW-0326">Glycosidase</keyword>
<feature type="binding site" evidence="12">
    <location>
        <position position="327"/>
    </location>
    <ligand>
        <name>Zn(2+)</name>
        <dbReference type="ChEBI" id="CHEBI:29105"/>
        <label>1</label>
    </ligand>
</feature>
<keyword evidence="6" id="KW-0378">Hydrolase</keyword>
<feature type="binding site" evidence="12">
    <location>
        <position position="477"/>
    </location>
    <ligand>
        <name>Zn(2+)</name>
        <dbReference type="ChEBI" id="CHEBI:29105"/>
        <label>2</label>
    </ligand>
</feature>
<feature type="region of interest" description="Disordered" evidence="14">
    <location>
        <begin position="525"/>
        <end position="559"/>
    </location>
</feature>
<evidence type="ECO:0000256" key="8">
    <source>
        <dbReference type="ARBA" id="ARBA00023157"/>
    </source>
</evidence>
<dbReference type="InterPro" id="IPR045473">
    <property type="entry name" value="ASM_C"/>
</dbReference>
<dbReference type="InterPro" id="IPR011001">
    <property type="entry name" value="Saposin-like"/>
</dbReference>
<evidence type="ECO:0000256" key="9">
    <source>
        <dbReference type="ARBA" id="ARBA00023180"/>
    </source>
</evidence>
<organism evidence="17">
    <name type="scientific">Aceria tosichella</name>
    <name type="common">wheat curl mite</name>
    <dbReference type="NCBI Taxonomy" id="561515"/>
    <lineage>
        <taxon>Eukaryota</taxon>
        <taxon>Metazoa</taxon>
        <taxon>Ecdysozoa</taxon>
        <taxon>Arthropoda</taxon>
        <taxon>Chelicerata</taxon>
        <taxon>Arachnida</taxon>
        <taxon>Acari</taxon>
        <taxon>Acariformes</taxon>
        <taxon>Trombidiformes</taxon>
        <taxon>Prostigmata</taxon>
        <taxon>Eupodina</taxon>
        <taxon>Eriophyoidea</taxon>
        <taxon>Eriophyidae</taxon>
        <taxon>Eriophyinae</taxon>
        <taxon>Aceriini</taxon>
        <taxon>Aceria</taxon>
    </lineage>
</organism>
<evidence type="ECO:0000256" key="4">
    <source>
        <dbReference type="ARBA" id="ARBA00022723"/>
    </source>
</evidence>
<feature type="region of interest" description="Disordered" evidence="14">
    <location>
        <begin position="63"/>
        <end position="84"/>
    </location>
</feature>
<dbReference type="InterPro" id="IPR011160">
    <property type="entry name" value="Sphingomy_PDE"/>
</dbReference>
<comment type="subcellular location">
    <subcellularLocation>
        <location evidence="1">Secreted</location>
    </subcellularLocation>
</comment>
<dbReference type="SMART" id="SM00741">
    <property type="entry name" value="SapB"/>
    <property type="match status" value="1"/>
</dbReference>
<evidence type="ECO:0000256" key="2">
    <source>
        <dbReference type="ARBA" id="ARBA00008234"/>
    </source>
</evidence>
<dbReference type="PROSITE" id="PS50015">
    <property type="entry name" value="SAP_B"/>
    <property type="match status" value="1"/>
</dbReference>
<feature type="compositionally biased region" description="Low complexity" evidence="14">
    <location>
        <begin position="70"/>
        <end position="84"/>
    </location>
</feature>
<reference evidence="17" key="1">
    <citation type="submission" date="2018-10" db="EMBL/GenBank/DDBJ databases">
        <title>Transcriptome assembly of Aceria tosichella (Wheat curl mite) Type 2.</title>
        <authorList>
            <person name="Scully E.D."/>
            <person name="Geib S.M."/>
            <person name="Palmer N.A."/>
            <person name="Gupta A.K."/>
            <person name="Sarath G."/>
            <person name="Tatineni S."/>
        </authorList>
    </citation>
    <scope>NUCLEOTIDE SEQUENCE</scope>
    <source>
        <strain evidence="17">LincolnNE</strain>
    </source>
</reference>
<evidence type="ECO:0000256" key="11">
    <source>
        <dbReference type="ARBA" id="ARBA00047268"/>
    </source>
</evidence>
<dbReference type="SUPFAM" id="SSF47862">
    <property type="entry name" value="Saposin"/>
    <property type="match status" value="1"/>
</dbReference>
<dbReference type="GO" id="GO:0016798">
    <property type="term" value="F:hydrolase activity, acting on glycosyl bonds"/>
    <property type="evidence" value="ECO:0007669"/>
    <property type="project" value="UniProtKB-KW"/>
</dbReference>
<feature type="binding site" evidence="12">
    <location>
        <position position="511"/>
    </location>
    <ligand>
        <name>Zn(2+)</name>
        <dbReference type="ChEBI" id="CHEBI:29105"/>
        <label>2</label>
    </ligand>
</feature>
<dbReference type="PIRSF" id="PIRSF000948">
    <property type="entry name" value="Sphingomy_PDE"/>
    <property type="match status" value="1"/>
</dbReference>
<feature type="signal peptide" evidence="15">
    <location>
        <begin position="1"/>
        <end position="40"/>
    </location>
</feature>
<feature type="compositionally biased region" description="Polar residues" evidence="14">
    <location>
        <begin position="526"/>
        <end position="536"/>
    </location>
</feature>
<dbReference type="CDD" id="cd00842">
    <property type="entry name" value="MPP_ASMase"/>
    <property type="match status" value="1"/>
</dbReference>
<proteinExistence type="inferred from homology"/>
<feature type="binding site" evidence="12">
    <location>
        <position position="247"/>
    </location>
    <ligand>
        <name>Zn(2+)</name>
        <dbReference type="ChEBI" id="CHEBI:29105"/>
        <label>1</label>
    </ligand>
</feature>
<feature type="disulfide bond" evidence="13">
    <location>
        <begin position="110"/>
        <end position="186"/>
    </location>
</feature>
<dbReference type="InterPro" id="IPR029052">
    <property type="entry name" value="Metallo-depent_PP-like"/>
</dbReference>
<feature type="region of interest" description="Disordered" evidence="14">
    <location>
        <begin position="698"/>
        <end position="760"/>
    </location>
</feature>
<feature type="binding site" evidence="12">
    <location>
        <position position="327"/>
    </location>
    <ligand>
        <name>Zn(2+)</name>
        <dbReference type="ChEBI" id="CHEBI:29105"/>
        <label>2</label>
    </ligand>
</feature>
<feature type="binding site" evidence="12">
    <location>
        <position position="367"/>
    </location>
    <ligand>
        <name>Zn(2+)</name>
        <dbReference type="ChEBI" id="CHEBI:29105"/>
        <label>2</label>
    </ligand>
</feature>
<evidence type="ECO:0000256" key="15">
    <source>
        <dbReference type="SAM" id="SignalP"/>
    </source>
</evidence>
<feature type="compositionally biased region" description="Acidic residues" evidence="14">
    <location>
        <begin position="748"/>
        <end position="760"/>
    </location>
</feature>
<dbReference type="SUPFAM" id="SSF56300">
    <property type="entry name" value="Metallo-dependent phosphatases"/>
    <property type="match status" value="1"/>
</dbReference>
<evidence type="ECO:0000256" key="14">
    <source>
        <dbReference type="SAM" id="MobiDB-lite"/>
    </source>
</evidence>
<dbReference type="PANTHER" id="PTHR10340:SF34">
    <property type="entry name" value="SPHINGOMYELIN PHOSPHODIESTERASE"/>
    <property type="match status" value="1"/>
</dbReference>
<feature type="domain" description="Saposin B-type" evidence="16">
    <location>
        <begin position="106"/>
        <end position="190"/>
    </location>
</feature>
<keyword evidence="8 13" id="KW-1015">Disulfide bond</keyword>
<evidence type="ECO:0000256" key="5">
    <source>
        <dbReference type="ARBA" id="ARBA00022729"/>
    </source>
</evidence>
<dbReference type="GO" id="GO:0005764">
    <property type="term" value="C:lysosome"/>
    <property type="evidence" value="ECO:0007669"/>
    <property type="project" value="TreeGrafter"/>
</dbReference>
<dbReference type="GO" id="GO:0005615">
    <property type="term" value="C:extracellular space"/>
    <property type="evidence" value="ECO:0007669"/>
    <property type="project" value="TreeGrafter"/>
</dbReference>
<evidence type="ECO:0000313" key="17">
    <source>
        <dbReference type="EMBL" id="MDE45947.1"/>
    </source>
</evidence>
<dbReference type="Gene3D" id="3.60.21.10">
    <property type="match status" value="1"/>
</dbReference>
<feature type="compositionally biased region" description="Low complexity" evidence="14">
    <location>
        <begin position="725"/>
        <end position="737"/>
    </location>
</feature>
<dbReference type="GO" id="GO:0046513">
    <property type="term" value="P:ceramide biosynthetic process"/>
    <property type="evidence" value="ECO:0007669"/>
    <property type="project" value="TreeGrafter"/>
</dbReference>
<keyword evidence="3" id="KW-0964">Secreted</keyword>
<feature type="compositionally biased region" description="Acidic residues" evidence="14">
    <location>
        <begin position="698"/>
        <end position="708"/>
    </location>
</feature>
<feature type="binding site" evidence="12">
    <location>
        <position position="513"/>
    </location>
    <ligand>
        <name>Zn(2+)</name>
        <dbReference type="ChEBI" id="CHEBI:29105"/>
        <label>1</label>
    </ligand>
</feature>
<dbReference type="GO" id="GO:0016020">
    <property type="term" value="C:membrane"/>
    <property type="evidence" value="ECO:0007669"/>
    <property type="project" value="GOC"/>
</dbReference>
<evidence type="ECO:0000256" key="12">
    <source>
        <dbReference type="PIRSR" id="PIRSR000948-1"/>
    </source>
</evidence>
<evidence type="ECO:0000256" key="6">
    <source>
        <dbReference type="ARBA" id="ARBA00022801"/>
    </source>
</evidence>
<evidence type="ECO:0000256" key="3">
    <source>
        <dbReference type="ARBA" id="ARBA00022525"/>
    </source>
</evidence>
<feature type="compositionally biased region" description="Low complexity" evidence="14">
    <location>
        <begin position="545"/>
        <end position="558"/>
    </location>
</feature>
<keyword evidence="5 15" id="KW-0732">Signal</keyword>
<evidence type="ECO:0000256" key="13">
    <source>
        <dbReference type="PIRSR" id="PIRSR000948-2"/>
    </source>
</evidence>
<keyword evidence="9" id="KW-0325">Glycoprotein</keyword>
<dbReference type="InterPro" id="IPR004843">
    <property type="entry name" value="Calcineurin-like_PHP"/>
</dbReference>
<dbReference type="AlphaFoldDB" id="A0A6G1S708"/>
<accession>A0A6G1S708</accession>
<feature type="disulfide bond" evidence="13">
    <location>
        <begin position="141"/>
        <end position="152"/>
    </location>
</feature>
<comment type="similarity">
    <text evidence="2">Belongs to the acid sphingomyelinase family.</text>
</comment>
<dbReference type="GO" id="GO:0006685">
    <property type="term" value="P:sphingomyelin catabolic process"/>
    <property type="evidence" value="ECO:0007669"/>
    <property type="project" value="InterPro"/>
</dbReference>
<dbReference type="Pfam" id="PF19272">
    <property type="entry name" value="ASMase_C"/>
    <property type="match status" value="1"/>
</dbReference>
<gene>
    <name evidence="17" type="primary">SMPD1_1</name>
    <name evidence="17" type="ORF">g.12044</name>
</gene>
<comment type="catalytic activity">
    <reaction evidence="11">
        <text>a sphingomyelin + H2O = phosphocholine + an N-acylsphing-4-enine + H(+)</text>
        <dbReference type="Rhea" id="RHEA:19253"/>
        <dbReference type="ChEBI" id="CHEBI:15377"/>
        <dbReference type="ChEBI" id="CHEBI:15378"/>
        <dbReference type="ChEBI" id="CHEBI:17636"/>
        <dbReference type="ChEBI" id="CHEBI:52639"/>
        <dbReference type="ChEBI" id="CHEBI:295975"/>
        <dbReference type="EC" id="3.1.4.12"/>
    </reaction>
    <physiologicalReaction direction="left-to-right" evidence="11">
        <dbReference type="Rhea" id="RHEA:19254"/>
    </physiologicalReaction>
</comment>
<feature type="disulfide bond" evidence="13">
    <location>
        <begin position="266"/>
        <end position="295"/>
    </location>
</feature>
<comment type="cofactor">
    <cofactor evidence="12">
        <name>Zn(2+)</name>
        <dbReference type="ChEBI" id="CHEBI:29105"/>
    </cofactor>
    <text evidence="12">Binds 2 Zn(2+) ions per subunit.</text>
</comment>
<feature type="binding site" evidence="12">
    <location>
        <position position="245"/>
    </location>
    <ligand>
        <name>Zn(2+)</name>
        <dbReference type="ChEBI" id="CHEBI:29105"/>
        <label>1</label>
    </ligand>
</feature>
<feature type="disulfide bond" evidence="13">
    <location>
        <begin position="260"/>
        <end position="265"/>
    </location>
</feature>
<dbReference type="Pfam" id="PF00149">
    <property type="entry name" value="Metallophos"/>
    <property type="match status" value="1"/>
</dbReference>
<feature type="chain" id="PRO_5026019641" evidence="15">
    <location>
        <begin position="41"/>
        <end position="827"/>
    </location>
</feature>
<dbReference type="InterPro" id="IPR008139">
    <property type="entry name" value="SaposinB_dom"/>
</dbReference>
<evidence type="ECO:0000256" key="1">
    <source>
        <dbReference type="ARBA" id="ARBA00004613"/>
    </source>
</evidence>